<dbReference type="SMART" id="SM00491">
    <property type="entry name" value="HELICc2"/>
    <property type="match status" value="1"/>
</dbReference>
<evidence type="ECO:0000256" key="10">
    <source>
        <dbReference type="ARBA" id="ARBA00023235"/>
    </source>
</evidence>
<dbReference type="GO" id="GO:0046872">
    <property type="term" value="F:metal ion binding"/>
    <property type="evidence" value="ECO:0007669"/>
    <property type="project" value="UniProtKB-KW"/>
</dbReference>
<dbReference type="GO" id="GO:0005524">
    <property type="term" value="F:ATP binding"/>
    <property type="evidence" value="ECO:0007669"/>
    <property type="project" value="UniProtKB-KW"/>
</dbReference>
<dbReference type="PANTHER" id="PTHR11472:SF41">
    <property type="entry name" value="ATP-DEPENDENT DNA HELICASE DDX11-RELATED"/>
    <property type="match status" value="1"/>
</dbReference>
<keyword evidence="7" id="KW-0067">ATP-binding</keyword>
<evidence type="ECO:0000256" key="9">
    <source>
        <dbReference type="ARBA" id="ARBA00023014"/>
    </source>
</evidence>
<keyword evidence="6" id="KW-0347">Helicase</keyword>
<evidence type="ECO:0000256" key="7">
    <source>
        <dbReference type="ARBA" id="ARBA00022840"/>
    </source>
</evidence>
<dbReference type="SUPFAM" id="SSF52540">
    <property type="entry name" value="P-loop containing nucleoside triphosphate hydrolases"/>
    <property type="match status" value="1"/>
</dbReference>
<dbReference type="InterPro" id="IPR014013">
    <property type="entry name" value="Helic_SF1/SF2_ATP-bd_DinG/Rad3"/>
</dbReference>
<dbReference type="InterPro" id="IPR027417">
    <property type="entry name" value="P-loop_NTPase"/>
</dbReference>
<feature type="region of interest" description="Disordered" evidence="11">
    <location>
        <begin position="564"/>
        <end position="583"/>
    </location>
</feature>
<dbReference type="Pfam" id="PF06733">
    <property type="entry name" value="DEAD_2"/>
    <property type="match status" value="1"/>
</dbReference>
<feature type="region of interest" description="Disordered" evidence="11">
    <location>
        <begin position="625"/>
        <end position="659"/>
    </location>
</feature>
<dbReference type="Gene3D" id="3.40.50.300">
    <property type="entry name" value="P-loop containing nucleotide triphosphate hydrolases"/>
    <property type="match status" value="3"/>
</dbReference>
<gene>
    <name evidence="13" type="ORF">Cvel_4874</name>
</gene>
<dbReference type="InterPro" id="IPR006554">
    <property type="entry name" value="Helicase-like_DEXD_c2"/>
</dbReference>
<feature type="region of interest" description="Disordered" evidence="11">
    <location>
        <begin position="80"/>
        <end position="105"/>
    </location>
</feature>
<comment type="similarity">
    <text evidence="2">Belongs to the DEAD box helicase family. DEAH subfamily. DDX11/CHL1 sub-subfamily.</text>
</comment>
<dbReference type="InterPro" id="IPR006555">
    <property type="entry name" value="ATP-dep_Helicase_C"/>
</dbReference>
<dbReference type="EMBL" id="CDMZ01001337">
    <property type="protein sequence ID" value="CEM31056.1"/>
    <property type="molecule type" value="Genomic_DNA"/>
</dbReference>
<evidence type="ECO:0000256" key="1">
    <source>
        <dbReference type="ARBA" id="ARBA00001966"/>
    </source>
</evidence>
<feature type="region of interest" description="Disordered" evidence="11">
    <location>
        <begin position="352"/>
        <end position="381"/>
    </location>
</feature>
<evidence type="ECO:0000256" key="4">
    <source>
        <dbReference type="ARBA" id="ARBA00022741"/>
    </source>
</evidence>
<dbReference type="GO" id="GO:0003678">
    <property type="term" value="F:DNA helicase activity"/>
    <property type="evidence" value="ECO:0007669"/>
    <property type="project" value="InterPro"/>
</dbReference>
<feature type="domain" description="Helicase ATP-binding" evidence="12">
    <location>
        <begin position="7"/>
        <end position="537"/>
    </location>
</feature>
<dbReference type="GO" id="GO:0016818">
    <property type="term" value="F:hydrolase activity, acting on acid anhydrides, in phosphorus-containing anhydrides"/>
    <property type="evidence" value="ECO:0007669"/>
    <property type="project" value="InterPro"/>
</dbReference>
<dbReference type="AlphaFoldDB" id="A0A0G4GLR3"/>
<dbReference type="Pfam" id="PF13307">
    <property type="entry name" value="Helicase_C_2"/>
    <property type="match status" value="1"/>
</dbReference>
<evidence type="ECO:0000256" key="5">
    <source>
        <dbReference type="ARBA" id="ARBA00022801"/>
    </source>
</evidence>
<accession>A0A0G4GLR3</accession>
<dbReference type="GO" id="GO:0034085">
    <property type="term" value="P:establishment of sister chromatid cohesion"/>
    <property type="evidence" value="ECO:0007669"/>
    <property type="project" value="TreeGrafter"/>
</dbReference>
<dbReference type="PANTHER" id="PTHR11472">
    <property type="entry name" value="DNA REPAIR DEAD HELICASE RAD3/XP-D SUBFAMILY MEMBER"/>
    <property type="match status" value="1"/>
</dbReference>
<dbReference type="GO" id="GO:0005634">
    <property type="term" value="C:nucleus"/>
    <property type="evidence" value="ECO:0007669"/>
    <property type="project" value="TreeGrafter"/>
</dbReference>
<proteinExistence type="inferred from homology"/>
<evidence type="ECO:0000259" key="12">
    <source>
        <dbReference type="PROSITE" id="PS51193"/>
    </source>
</evidence>
<dbReference type="GO" id="GO:0051536">
    <property type="term" value="F:iron-sulfur cluster binding"/>
    <property type="evidence" value="ECO:0007669"/>
    <property type="project" value="UniProtKB-KW"/>
</dbReference>
<keyword evidence="8" id="KW-0408">Iron</keyword>
<feature type="region of interest" description="Disordered" evidence="11">
    <location>
        <begin position="890"/>
        <end position="923"/>
    </location>
</feature>
<sequence length="1112" mass="119436">MTSQSVGDFPFGFPFKPYQGQLGLMREVYDLCEKGGFGIFESPTGTGKTLSILCATLSWLTEKERERVFATVKGESVSTVGVRGAGGDRETDPKASAESESEKEVPAWLKAAAAEADGQRVDEVIGEWRHRIKEASDRASLTKTGCVNQPQKQSLFGRQIVIPQQNPNANADLVAGFGHRGFGESTTRRQNGTAKQSTEKEKEEEEEDFLADLYATPEEIERKFRILREREKDQRTRDNDDKDGDGPLNKKTQILICSRTHSQLAQFVKELKGTKFSVSARSSSSATKGGASDGNSSSSSFSCSSGKGQDRQLSVVSLGSRGHLCVNPKVNPAARGLIARKAAATENSAFDREKGMGKNQWRGSAGYQKAKTATGEGTQGRGELSANTVGIGGVNEACRKLLDERGCEYKRNAPALSDILLSEPLDVEECADWAVSPNVQACAYYAARQAAKDADVVLLPYSCVLKAEAREALGVETEGNVVVFDEAHNLMDALNACGSSRISVAELRGVREDLQKYLKEYAAKLASDNAQAVRRAAGLCSQLIKMLNKEALKVEALLAGAAKGEGENGEGRGSQSQSQSHERGLTIPEFLVEGGLQSESLREVGRWMDERGFCRVLRGFSESSRKRQRARMASMEVTQKGHKGAAEGEGTGKGGETHLSTHSAGSIYIFREFIGTLLTASGDDKVIISPSAPVHRQSSEAAGTRGNGEAGNAKVGGADEGENSASKKRRLEKEKDKLGGPSGSEGFLEIFCLNAERRVQGLVGGARAVLLLGGTLRPFEEFRPLHGGIVPLERTRTFSAPHVAPSSNVLTLTLTTTRGGDSFDFRAANRGTWKAMEGLRDVLREVCRGTPGGVVAFFPSFSFLRSVECSLRGESKAGVWEGKRLFAERQRTNEKSGSEPEKRGGVKGDELSQWGEKREDDGEGEGVLAAFSSHVLGLLQNSDTGKGETGGTKRGALLLSVVGGRLSEGINFKDDLARAVVLFGLPFPARDLRMTLRMEAAETAALRGGGGAPLLGPSGNGQQRGGAAMSSAGSSYYHNLCMRAVNQTVGRAIRHRNDYAAIVLVDARYSHERTLNALPSWVLSGLRQGVRSPRDISVALGPFFSSRMRGAL</sequence>
<evidence type="ECO:0000313" key="13">
    <source>
        <dbReference type="EMBL" id="CEM31056.1"/>
    </source>
</evidence>
<dbReference type="PhylomeDB" id="A0A0G4GLR3"/>
<dbReference type="GO" id="GO:0003677">
    <property type="term" value="F:DNA binding"/>
    <property type="evidence" value="ECO:0007669"/>
    <property type="project" value="InterPro"/>
</dbReference>
<organism evidence="13">
    <name type="scientific">Chromera velia CCMP2878</name>
    <dbReference type="NCBI Taxonomy" id="1169474"/>
    <lineage>
        <taxon>Eukaryota</taxon>
        <taxon>Sar</taxon>
        <taxon>Alveolata</taxon>
        <taxon>Colpodellida</taxon>
        <taxon>Chromeraceae</taxon>
        <taxon>Chromera</taxon>
    </lineage>
</organism>
<dbReference type="InterPro" id="IPR010614">
    <property type="entry name" value="RAD3-like_helicase_DEAD"/>
</dbReference>
<evidence type="ECO:0000256" key="8">
    <source>
        <dbReference type="ARBA" id="ARBA00023004"/>
    </source>
</evidence>
<dbReference type="InterPro" id="IPR045028">
    <property type="entry name" value="DinG/Rad3-like"/>
</dbReference>
<feature type="compositionally biased region" description="Basic and acidic residues" evidence="11">
    <location>
        <begin position="890"/>
        <end position="920"/>
    </location>
</feature>
<feature type="compositionally biased region" description="Polar residues" evidence="11">
    <location>
        <begin position="184"/>
        <end position="196"/>
    </location>
</feature>
<feature type="compositionally biased region" description="Basic and acidic residues" evidence="11">
    <location>
        <begin position="86"/>
        <end position="105"/>
    </location>
</feature>
<feature type="region of interest" description="Disordered" evidence="11">
    <location>
        <begin position="690"/>
        <end position="741"/>
    </location>
</feature>
<keyword evidence="10" id="KW-0413">Isomerase</keyword>
<comment type="cofactor">
    <cofactor evidence="1">
        <name>[4Fe-4S] cluster</name>
        <dbReference type="ChEBI" id="CHEBI:49883"/>
    </cofactor>
</comment>
<dbReference type="GO" id="GO:0006139">
    <property type="term" value="P:nucleobase-containing compound metabolic process"/>
    <property type="evidence" value="ECO:0007669"/>
    <property type="project" value="InterPro"/>
</dbReference>
<dbReference type="VEuPathDB" id="CryptoDB:Cvel_4874"/>
<protein>
    <recommendedName>
        <fullName evidence="12">Helicase ATP-binding domain-containing protein</fullName>
    </recommendedName>
</protein>
<reference evidence="13" key="1">
    <citation type="submission" date="2014-11" db="EMBL/GenBank/DDBJ databases">
        <authorList>
            <person name="Otto D Thomas"/>
            <person name="Naeem Raeece"/>
        </authorList>
    </citation>
    <scope>NUCLEOTIDE SEQUENCE</scope>
</reference>
<evidence type="ECO:0000256" key="11">
    <source>
        <dbReference type="SAM" id="MobiDB-lite"/>
    </source>
</evidence>
<feature type="region of interest" description="Disordered" evidence="11">
    <location>
        <begin position="278"/>
        <end position="307"/>
    </location>
</feature>
<keyword evidence="9" id="KW-0411">Iron-sulfur</keyword>
<keyword evidence="5" id="KW-0378">Hydrolase</keyword>
<name>A0A0G4GLR3_9ALVE</name>
<evidence type="ECO:0000256" key="6">
    <source>
        <dbReference type="ARBA" id="ARBA00022806"/>
    </source>
</evidence>
<evidence type="ECO:0000256" key="3">
    <source>
        <dbReference type="ARBA" id="ARBA00022723"/>
    </source>
</evidence>
<evidence type="ECO:0000256" key="2">
    <source>
        <dbReference type="ARBA" id="ARBA00008435"/>
    </source>
</evidence>
<dbReference type="SMART" id="SM00488">
    <property type="entry name" value="DEXDc2"/>
    <property type="match status" value="1"/>
</dbReference>
<keyword evidence="4" id="KW-0547">Nucleotide-binding</keyword>
<feature type="region of interest" description="Disordered" evidence="11">
    <location>
        <begin position="180"/>
        <end position="214"/>
    </location>
</feature>
<keyword evidence="3" id="KW-0479">Metal-binding</keyword>
<dbReference type="PROSITE" id="PS51193">
    <property type="entry name" value="HELICASE_ATP_BIND_2"/>
    <property type="match status" value="1"/>
</dbReference>